<dbReference type="Proteomes" id="UP000054270">
    <property type="component" value="Unassembled WGS sequence"/>
</dbReference>
<sequence>MPFRHLLGCRRLWPLPAAPHSLFFRSISLVLSHPASHRYSHLSYPSSFRYQIPIQSKPRVSSANNPCTCRFMFDLFLAAAACLHITGRRPVVIPPCSFSLRPVSSWYKNCLYYTV</sequence>
<keyword evidence="2" id="KW-1185">Reference proteome</keyword>
<evidence type="ECO:0000313" key="1">
    <source>
        <dbReference type="EMBL" id="KJA26873.1"/>
    </source>
</evidence>
<dbReference type="AlphaFoldDB" id="A0A0D2MSA1"/>
<evidence type="ECO:0000313" key="2">
    <source>
        <dbReference type="Proteomes" id="UP000054270"/>
    </source>
</evidence>
<gene>
    <name evidence="1" type="ORF">HYPSUDRAFT_1034045</name>
</gene>
<accession>A0A0D2MSA1</accession>
<name>A0A0D2MSA1_HYPSF</name>
<reference evidence="2" key="1">
    <citation type="submission" date="2014-04" db="EMBL/GenBank/DDBJ databases">
        <title>Evolutionary Origins and Diversification of the Mycorrhizal Mutualists.</title>
        <authorList>
            <consortium name="DOE Joint Genome Institute"/>
            <consortium name="Mycorrhizal Genomics Consortium"/>
            <person name="Kohler A."/>
            <person name="Kuo A."/>
            <person name="Nagy L.G."/>
            <person name="Floudas D."/>
            <person name="Copeland A."/>
            <person name="Barry K.W."/>
            <person name="Cichocki N."/>
            <person name="Veneault-Fourrey C."/>
            <person name="LaButti K."/>
            <person name="Lindquist E.A."/>
            <person name="Lipzen A."/>
            <person name="Lundell T."/>
            <person name="Morin E."/>
            <person name="Murat C."/>
            <person name="Riley R."/>
            <person name="Ohm R."/>
            <person name="Sun H."/>
            <person name="Tunlid A."/>
            <person name="Henrissat B."/>
            <person name="Grigoriev I.V."/>
            <person name="Hibbett D.S."/>
            <person name="Martin F."/>
        </authorList>
    </citation>
    <scope>NUCLEOTIDE SEQUENCE [LARGE SCALE GENOMIC DNA]</scope>
    <source>
        <strain evidence="2">FD-334 SS-4</strain>
    </source>
</reference>
<dbReference type="EMBL" id="KN817526">
    <property type="protein sequence ID" value="KJA26873.1"/>
    <property type="molecule type" value="Genomic_DNA"/>
</dbReference>
<protein>
    <submittedName>
        <fullName evidence="1">Uncharacterized protein</fullName>
    </submittedName>
</protein>
<organism evidence="1 2">
    <name type="scientific">Hypholoma sublateritium (strain FD-334 SS-4)</name>
    <dbReference type="NCBI Taxonomy" id="945553"/>
    <lineage>
        <taxon>Eukaryota</taxon>
        <taxon>Fungi</taxon>
        <taxon>Dikarya</taxon>
        <taxon>Basidiomycota</taxon>
        <taxon>Agaricomycotina</taxon>
        <taxon>Agaricomycetes</taxon>
        <taxon>Agaricomycetidae</taxon>
        <taxon>Agaricales</taxon>
        <taxon>Agaricineae</taxon>
        <taxon>Strophariaceae</taxon>
        <taxon>Hypholoma</taxon>
    </lineage>
</organism>
<proteinExistence type="predicted"/>